<feature type="compositionally biased region" description="Basic and acidic residues" evidence="6">
    <location>
        <begin position="314"/>
        <end position="333"/>
    </location>
</feature>
<comment type="subcellular location">
    <subcellularLocation>
        <location evidence="1">Membrane</location>
        <topology evidence="1">Multi-pass membrane protein</topology>
    </subcellularLocation>
</comment>
<feature type="transmembrane region" description="Helical" evidence="7">
    <location>
        <begin position="285"/>
        <end position="302"/>
    </location>
</feature>
<feature type="transmembrane region" description="Helical" evidence="7">
    <location>
        <begin position="261"/>
        <end position="279"/>
    </location>
</feature>
<feature type="domain" description="EamA" evidence="8">
    <location>
        <begin position="29"/>
        <end position="154"/>
    </location>
</feature>
<dbReference type="PANTHER" id="PTHR32322:SF2">
    <property type="entry name" value="EAMA DOMAIN-CONTAINING PROTEIN"/>
    <property type="match status" value="1"/>
</dbReference>
<dbReference type="InterPro" id="IPR000620">
    <property type="entry name" value="EamA_dom"/>
</dbReference>
<evidence type="ECO:0000313" key="10">
    <source>
        <dbReference type="Proteomes" id="UP000182227"/>
    </source>
</evidence>
<keyword evidence="3 7" id="KW-0812">Transmembrane</keyword>
<evidence type="ECO:0000256" key="4">
    <source>
        <dbReference type="ARBA" id="ARBA00022989"/>
    </source>
</evidence>
<evidence type="ECO:0000256" key="6">
    <source>
        <dbReference type="SAM" id="MobiDB-lite"/>
    </source>
</evidence>
<feature type="transmembrane region" description="Helical" evidence="7">
    <location>
        <begin position="199"/>
        <end position="217"/>
    </location>
</feature>
<feature type="transmembrane region" description="Helical" evidence="7">
    <location>
        <begin position="111"/>
        <end position="131"/>
    </location>
</feature>
<reference evidence="9 10" key="1">
    <citation type="submission" date="2015-03" db="EMBL/GenBank/DDBJ databases">
        <authorList>
            <person name="Murphy D."/>
        </authorList>
    </citation>
    <scope>NUCLEOTIDE SEQUENCE [LARGE SCALE GENOMIC DNA]</scope>
    <source>
        <strain evidence="9 10">D16</strain>
    </source>
</reference>
<dbReference type="PANTHER" id="PTHR32322">
    <property type="entry name" value="INNER MEMBRANE TRANSPORTER"/>
    <property type="match status" value="1"/>
</dbReference>
<evidence type="ECO:0000256" key="2">
    <source>
        <dbReference type="ARBA" id="ARBA00007362"/>
    </source>
</evidence>
<evidence type="ECO:0000256" key="7">
    <source>
        <dbReference type="SAM" id="Phobius"/>
    </source>
</evidence>
<feature type="transmembrane region" description="Helical" evidence="7">
    <location>
        <begin position="143"/>
        <end position="163"/>
    </location>
</feature>
<dbReference type="Proteomes" id="UP000182227">
    <property type="component" value="Unassembled WGS sequence"/>
</dbReference>
<accession>A0A0U1DY19</accession>
<dbReference type="Gene3D" id="1.10.3730.20">
    <property type="match status" value="1"/>
</dbReference>
<protein>
    <submittedName>
        <fullName evidence="9">Putative DMT superfamily transporter inner membrane protein</fullName>
    </submittedName>
</protein>
<evidence type="ECO:0000256" key="5">
    <source>
        <dbReference type="ARBA" id="ARBA00023136"/>
    </source>
</evidence>
<feature type="transmembrane region" description="Helical" evidence="7">
    <location>
        <begin position="229"/>
        <end position="249"/>
    </location>
</feature>
<sequence>MIADIRWTAHAALAHDGAMATTAMPARTAATVTFFYALGYPIGNLAVHALSPMAVLAVRFGLAGLALGTWAGLARVGFPTGRRLFHVAVAGLLMQAVQFCALYLAIQRGAPAVLCAVVIAMNPVATALLAATFLRDRLTPRRVIALLLGVAAVLAACATRLVASGGVDPAVGLLLVALLGLAAGGVYQQRFCSDVDFRASTSVQNAVAFVPALALTLTTPVEVHDATKAALAVAGVVLLNAILGVSLYVRAINLHGASSVAMLFCVIPAVAGVLSWFMLGERMNVGIAAGLVLGAVACWLNASGTRSSRGLRQQRQDDPADDGRRQHRVDAVHDPAVAG</sequence>
<feature type="transmembrane region" description="Helical" evidence="7">
    <location>
        <begin position="169"/>
        <end position="187"/>
    </location>
</feature>
<dbReference type="SUPFAM" id="SSF103481">
    <property type="entry name" value="Multidrug resistance efflux transporter EmrE"/>
    <property type="match status" value="2"/>
</dbReference>
<feature type="domain" description="EamA" evidence="8">
    <location>
        <begin position="171"/>
        <end position="301"/>
    </location>
</feature>
<gene>
    <name evidence="9" type="ORF">BN970_06739</name>
</gene>
<organism evidence="9 10">
    <name type="scientific">Mycolicibacterium conceptionense</name>
    <dbReference type="NCBI Taxonomy" id="451644"/>
    <lineage>
        <taxon>Bacteria</taxon>
        <taxon>Bacillati</taxon>
        <taxon>Actinomycetota</taxon>
        <taxon>Actinomycetes</taxon>
        <taxon>Mycobacteriales</taxon>
        <taxon>Mycobacteriaceae</taxon>
        <taxon>Mycolicibacterium</taxon>
    </lineage>
</organism>
<dbReference type="AlphaFoldDB" id="A0A0U1DY19"/>
<feature type="transmembrane region" description="Helical" evidence="7">
    <location>
        <begin position="29"/>
        <end position="47"/>
    </location>
</feature>
<proteinExistence type="inferred from homology"/>
<dbReference type="GO" id="GO:0016020">
    <property type="term" value="C:membrane"/>
    <property type="evidence" value="ECO:0007669"/>
    <property type="project" value="UniProtKB-SubCell"/>
</dbReference>
<feature type="transmembrane region" description="Helical" evidence="7">
    <location>
        <begin position="53"/>
        <end position="73"/>
    </location>
</feature>
<dbReference type="EMBL" id="CTEF01000008">
    <property type="protein sequence ID" value="CQD24941.1"/>
    <property type="molecule type" value="Genomic_DNA"/>
</dbReference>
<name>A0A0U1DY19_9MYCO</name>
<dbReference type="InterPro" id="IPR037185">
    <property type="entry name" value="EmrE-like"/>
</dbReference>
<feature type="transmembrane region" description="Helical" evidence="7">
    <location>
        <begin position="85"/>
        <end position="105"/>
    </location>
</feature>
<evidence type="ECO:0000259" key="8">
    <source>
        <dbReference type="Pfam" id="PF00892"/>
    </source>
</evidence>
<feature type="region of interest" description="Disordered" evidence="6">
    <location>
        <begin position="309"/>
        <end position="339"/>
    </location>
</feature>
<keyword evidence="4 7" id="KW-1133">Transmembrane helix</keyword>
<comment type="similarity">
    <text evidence="2">Belongs to the EamA transporter family.</text>
</comment>
<evidence type="ECO:0000313" key="9">
    <source>
        <dbReference type="EMBL" id="CQD24941.1"/>
    </source>
</evidence>
<dbReference type="Pfam" id="PF00892">
    <property type="entry name" value="EamA"/>
    <property type="match status" value="2"/>
</dbReference>
<evidence type="ECO:0000256" key="3">
    <source>
        <dbReference type="ARBA" id="ARBA00022692"/>
    </source>
</evidence>
<keyword evidence="5 7" id="KW-0472">Membrane</keyword>
<evidence type="ECO:0000256" key="1">
    <source>
        <dbReference type="ARBA" id="ARBA00004141"/>
    </source>
</evidence>
<dbReference type="InterPro" id="IPR050638">
    <property type="entry name" value="AA-Vitamin_Transporters"/>
</dbReference>